<feature type="transmembrane region" description="Helical" evidence="1">
    <location>
        <begin position="113"/>
        <end position="141"/>
    </location>
</feature>
<keyword evidence="1" id="KW-0472">Membrane</keyword>
<gene>
    <name evidence="2" type="ORF">DNH61_09210</name>
</gene>
<dbReference type="Proteomes" id="UP000249522">
    <property type="component" value="Unassembled WGS sequence"/>
</dbReference>
<dbReference type="Pfam" id="PF04238">
    <property type="entry name" value="DUF420"/>
    <property type="match status" value="1"/>
</dbReference>
<sequence length="176" mass="20309">MDKQKERKWVLTIFGFSVVLVGIITVLFFLPGYEGEVGFDVTILPLLNAIYNCFTFTFLLIALAAIKRRNIAVHRTFILAAFTTTALFLICYVIYHFLTEPTKFGGSDVMRYVYFFILVTHILLAIINVPLALLSIVWGYTNNISKHRKISRWTMPVWLYVSFTGVIVYLLISPYY</sequence>
<evidence type="ECO:0000313" key="2">
    <source>
        <dbReference type="EMBL" id="PZD96085.1"/>
    </source>
</evidence>
<keyword evidence="3" id="KW-1185">Reference proteome</keyword>
<name>A0A2W1LMH5_9BACL</name>
<keyword evidence="1" id="KW-1133">Transmembrane helix</keyword>
<feature type="transmembrane region" description="Helical" evidence="1">
    <location>
        <begin position="42"/>
        <end position="65"/>
    </location>
</feature>
<dbReference type="OrthoDB" id="9811380at2"/>
<feature type="transmembrane region" description="Helical" evidence="1">
    <location>
        <begin position="77"/>
        <end position="98"/>
    </location>
</feature>
<feature type="transmembrane region" description="Helical" evidence="1">
    <location>
        <begin position="9"/>
        <end position="30"/>
    </location>
</feature>
<dbReference type="EMBL" id="QKRB01000042">
    <property type="protein sequence ID" value="PZD96085.1"/>
    <property type="molecule type" value="Genomic_DNA"/>
</dbReference>
<feature type="transmembrane region" description="Helical" evidence="1">
    <location>
        <begin position="153"/>
        <end position="172"/>
    </location>
</feature>
<protein>
    <submittedName>
        <fullName evidence="2">DUF420 domain-containing protein</fullName>
    </submittedName>
</protein>
<organism evidence="2 3">
    <name type="scientific">Paenibacillus sambharensis</name>
    <dbReference type="NCBI Taxonomy" id="1803190"/>
    <lineage>
        <taxon>Bacteria</taxon>
        <taxon>Bacillati</taxon>
        <taxon>Bacillota</taxon>
        <taxon>Bacilli</taxon>
        <taxon>Bacillales</taxon>
        <taxon>Paenibacillaceae</taxon>
        <taxon>Paenibacillus</taxon>
    </lineage>
</organism>
<evidence type="ECO:0000256" key="1">
    <source>
        <dbReference type="SAM" id="Phobius"/>
    </source>
</evidence>
<dbReference type="PANTHER" id="PTHR37692">
    <property type="entry name" value="HYPOTHETICAL MEMBRANE SPANNING PROTEIN"/>
    <property type="match status" value="1"/>
</dbReference>
<dbReference type="AlphaFoldDB" id="A0A2W1LMH5"/>
<proteinExistence type="predicted"/>
<dbReference type="RefSeq" id="WP_111146373.1">
    <property type="nucleotide sequence ID" value="NZ_QKRB01000042.1"/>
</dbReference>
<evidence type="ECO:0000313" key="3">
    <source>
        <dbReference type="Proteomes" id="UP000249522"/>
    </source>
</evidence>
<reference evidence="2 3" key="1">
    <citation type="submission" date="2018-06" db="EMBL/GenBank/DDBJ databases">
        <title>Paenibacillus imtechensis sp. nov.</title>
        <authorList>
            <person name="Pinnaka A.K."/>
            <person name="Singh H."/>
            <person name="Kaur M."/>
        </authorList>
    </citation>
    <scope>NUCLEOTIDE SEQUENCE [LARGE SCALE GENOMIC DNA]</scope>
    <source>
        <strain evidence="2 3">SMB1</strain>
    </source>
</reference>
<accession>A0A2W1LMH5</accession>
<keyword evidence="1" id="KW-0812">Transmembrane</keyword>
<comment type="caution">
    <text evidence="2">The sequence shown here is derived from an EMBL/GenBank/DDBJ whole genome shotgun (WGS) entry which is preliminary data.</text>
</comment>
<dbReference type="InterPro" id="IPR007352">
    <property type="entry name" value="DUF420"/>
</dbReference>
<dbReference type="PANTHER" id="PTHR37692:SF1">
    <property type="entry name" value="DUF420 DOMAIN-CONTAINING PROTEIN"/>
    <property type="match status" value="1"/>
</dbReference>